<dbReference type="STRING" id="47884.SAMN04490203_2660"/>
<evidence type="ECO:0000313" key="4">
    <source>
        <dbReference type="EMBL" id="SEC56717.1"/>
    </source>
</evidence>
<dbReference type="PATRIC" id="fig|47884.3.peg.3276"/>
<comment type="caution">
    <text evidence="3">The sequence shown here is derived from an EMBL/GenBank/DDBJ whole genome shotgun (WGS) entry which is preliminary data.</text>
</comment>
<feature type="region of interest" description="Disordered" evidence="1">
    <location>
        <begin position="248"/>
        <end position="289"/>
    </location>
</feature>
<evidence type="ECO:0000256" key="2">
    <source>
        <dbReference type="SAM" id="SignalP"/>
    </source>
</evidence>
<dbReference type="OrthoDB" id="8588389at2"/>
<protein>
    <submittedName>
        <fullName evidence="3">Lipoprotein</fullName>
    </submittedName>
</protein>
<keyword evidence="3" id="KW-0449">Lipoprotein</keyword>
<organism evidence="3 5">
    <name type="scientific">Pseudomonas taetrolens</name>
    <dbReference type="NCBI Taxonomy" id="47884"/>
    <lineage>
        <taxon>Bacteria</taxon>
        <taxon>Pseudomonadati</taxon>
        <taxon>Pseudomonadota</taxon>
        <taxon>Gammaproteobacteria</taxon>
        <taxon>Pseudomonadales</taxon>
        <taxon>Pseudomonadaceae</taxon>
        <taxon>Pseudomonas</taxon>
    </lineage>
</organism>
<evidence type="ECO:0000313" key="5">
    <source>
        <dbReference type="Proteomes" id="UP000036395"/>
    </source>
</evidence>
<accession>A0A0J6GI34</accession>
<feature type="region of interest" description="Disordered" evidence="1">
    <location>
        <begin position="186"/>
        <end position="225"/>
    </location>
</feature>
<dbReference type="RefSeq" id="WP_048382129.1">
    <property type="nucleotide sequence ID" value="NZ_FNRS01000001.1"/>
</dbReference>
<feature type="signal peptide" evidence="2">
    <location>
        <begin position="1"/>
        <end position="28"/>
    </location>
</feature>
<keyword evidence="2" id="KW-0732">Signal</keyword>
<dbReference type="InterPro" id="IPR018718">
    <property type="entry name" value="DUF2242"/>
</dbReference>
<reference evidence="4 6" key="2">
    <citation type="submission" date="2016-10" db="EMBL/GenBank/DDBJ databases">
        <authorList>
            <person name="Varghese N."/>
            <person name="Submissions S."/>
        </authorList>
    </citation>
    <scope>NUCLEOTIDE SEQUENCE [LARGE SCALE GENOMIC DNA]</scope>
    <source>
        <strain evidence="4 6">BS3652</strain>
    </source>
</reference>
<dbReference type="AlphaFoldDB" id="A0A0J6GI34"/>
<gene>
    <name evidence="4" type="ORF">SAMN04490203_2660</name>
    <name evidence="3" type="ORF">TU78_14075</name>
</gene>
<dbReference type="Proteomes" id="UP000183155">
    <property type="component" value="Unassembled WGS sequence"/>
</dbReference>
<name>A0A0J6GI34_PSETA</name>
<dbReference type="EMBL" id="JYLA01000005">
    <property type="protein sequence ID" value="KMM84351.1"/>
    <property type="molecule type" value="Genomic_DNA"/>
</dbReference>
<feature type="chain" id="PRO_5005272365" evidence="2">
    <location>
        <begin position="29"/>
        <end position="289"/>
    </location>
</feature>
<reference evidence="3 5" key="1">
    <citation type="submission" date="2015-02" db="EMBL/GenBank/DDBJ databases">
        <title>Pseudomonas helleri sp. nov. and Pseudomonas weihenstephanensis sp. nov., isolated from raw cows milk.</title>
        <authorList>
            <person name="von Neubeck M."/>
            <person name="Huptas C."/>
            <person name="Wenning M."/>
            <person name="Scherer S."/>
        </authorList>
    </citation>
    <scope>NUCLEOTIDE SEQUENCE [LARGE SCALE GENOMIC DNA]</scope>
    <source>
        <strain evidence="3 5">DSM 21104</strain>
    </source>
</reference>
<dbReference type="Pfam" id="PF10001">
    <property type="entry name" value="DUF2242"/>
    <property type="match status" value="1"/>
</dbReference>
<evidence type="ECO:0000313" key="3">
    <source>
        <dbReference type="EMBL" id="KMM84351.1"/>
    </source>
</evidence>
<proteinExistence type="predicted"/>
<sequence>MSMPFHLRTTLVALVLTGLAGCSSQKTAIYEHENFDDSGTFSRNYPVTDKASCEAARRALLSQGYIITSNDPTMISGHKSFQQTGESHLEISFNVVCAVDGGTEHHSTMFANALQDRYALKKVNNSASLGVGVLGSVSMPIGSSDDSMVKVASETVSSPQFYERYFTLVEVFLPKEVKKTAHIPEKPKADLGVPEPAPVDVDAAPAPRTLAPVPAAPEPAPVPASEAVVEPAGSQPVVPPAAAEPIIPIEVQPVPDTAPPAAAQPASDASAPEAVQPSAPASTEPAPAQ</sequence>
<feature type="compositionally biased region" description="Low complexity" evidence="1">
    <location>
        <begin position="198"/>
        <end position="213"/>
    </location>
</feature>
<dbReference type="EMBL" id="FNRS01000001">
    <property type="protein sequence ID" value="SEC56717.1"/>
    <property type="molecule type" value="Genomic_DNA"/>
</dbReference>
<keyword evidence="6" id="KW-1185">Reference proteome</keyword>
<evidence type="ECO:0000256" key="1">
    <source>
        <dbReference type="SAM" id="MobiDB-lite"/>
    </source>
</evidence>
<evidence type="ECO:0000313" key="6">
    <source>
        <dbReference type="Proteomes" id="UP000183155"/>
    </source>
</evidence>
<dbReference type="Proteomes" id="UP000036395">
    <property type="component" value="Unassembled WGS sequence"/>
</dbReference>